<accession>A0A0V1B1E2</accession>
<proteinExistence type="predicted"/>
<comment type="caution">
    <text evidence="2">The sequence shown here is derived from an EMBL/GenBank/DDBJ whole genome shotgun (WGS) entry which is preliminary data.</text>
</comment>
<name>A0A0V1B1E2_TRISP</name>
<evidence type="ECO:0000313" key="3">
    <source>
        <dbReference type="Proteomes" id="UP000054776"/>
    </source>
</evidence>
<dbReference type="InParanoid" id="A0A0V1B1E2"/>
<dbReference type="OrthoDB" id="10296878at2759"/>
<feature type="compositionally biased region" description="Basic and acidic residues" evidence="1">
    <location>
        <begin position="1"/>
        <end position="22"/>
    </location>
</feature>
<organism evidence="2 3">
    <name type="scientific">Trichinella spiralis</name>
    <name type="common">Trichina worm</name>
    <dbReference type="NCBI Taxonomy" id="6334"/>
    <lineage>
        <taxon>Eukaryota</taxon>
        <taxon>Metazoa</taxon>
        <taxon>Ecdysozoa</taxon>
        <taxon>Nematoda</taxon>
        <taxon>Enoplea</taxon>
        <taxon>Dorylaimia</taxon>
        <taxon>Trichinellida</taxon>
        <taxon>Trichinellidae</taxon>
        <taxon>Trichinella</taxon>
    </lineage>
</organism>
<keyword evidence="3" id="KW-1185">Reference proteome</keyword>
<sequence>MAAEKPSKELRDTGSKLPENKMNKRRPLHERARFQTTVSNGSTPGCFHVHFQILNSQPGEAERRMAAVGLPLAVLIKQKWRRGLITSELNFNSLSISSTVLTILQAFSSKDLIQQVLECGGHFVMDFTNRYEPFFKVLSDGIRLGSAIFLQLLPLSRDFESCNPPMLLSSSTLGHSVRIRRTCRSHPPFLCPREALLSLKPVVHRVTTINGIEQSRQKSNLYRRKPAEAVSRILRKNYSTTYMMGKTAAEKICRGDADQRWCILTSSVPCSGETEVVREYASALGLSSWSLQSLLSFRSLLRFLEDIENKEEK</sequence>
<dbReference type="EMBL" id="JYDH01000132">
    <property type="protein sequence ID" value="KRY30762.1"/>
    <property type="molecule type" value="Genomic_DNA"/>
</dbReference>
<reference evidence="2 3" key="1">
    <citation type="submission" date="2015-01" db="EMBL/GenBank/DDBJ databases">
        <title>Evolution of Trichinella species and genotypes.</title>
        <authorList>
            <person name="Korhonen P.K."/>
            <person name="Edoardo P."/>
            <person name="Giuseppe L.R."/>
            <person name="Gasser R.B."/>
        </authorList>
    </citation>
    <scope>NUCLEOTIDE SEQUENCE [LARGE SCALE GENOMIC DNA]</scope>
    <source>
        <strain evidence="2">ISS3</strain>
    </source>
</reference>
<feature type="region of interest" description="Disordered" evidence="1">
    <location>
        <begin position="1"/>
        <end position="30"/>
    </location>
</feature>
<dbReference type="Proteomes" id="UP000054776">
    <property type="component" value="Unassembled WGS sequence"/>
</dbReference>
<evidence type="ECO:0000256" key="1">
    <source>
        <dbReference type="SAM" id="MobiDB-lite"/>
    </source>
</evidence>
<gene>
    <name evidence="2" type="ORF">T01_11233</name>
</gene>
<evidence type="ECO:0000313" key="2">
    <source>
        <dbReference type="EMBL" id="KRY30762.1"/>
    </source>
</evidence>
<protein>
    <submittedName>
        <fullName evidence="2">Uncharacterized protein</fullName>
    </submittedName>
</protein>
<dbReference type="AlphaFoldDB" id="A0A0V1B1E2"/>